<dbReference type="STRING" id="3818.A0A444XYN1"/>
<dbReference type="InterPro" id="IPR005570">
    <property type="entry name" value="RPABC3"/>
</dbReference>
<sequence length="306" mass="33578">MSELLFDDVFKVENIDPDGKKYDKVSRIVAQSEKRDMHMLLDVNTEIYPMNKDERFLMALSPSLVLNTKDGPVPIQDKFEYIMHGRLYNITNDGSSEADLEVCPLCDKCSGLDLSLPYLTWNTTTTTNATTFESKRLYNNDTVLFENLAVGDSQVCATVVGTGTASCWRTGRSKGSDFSSGLNRFASISSGLGFSCGILKESSRIRCWGSNASVADSIDECGIYPQSQYLCSGFGNICKPRPCGAQVPVMPARPPAMVPLPAAAPSSREVYASFGGLQMMLRGHASHCVKFAVDQKLFILIRKIES</sequence>
<comment type="caution">
    <text evidence="1">The sequence shown here is derived from an EMBL/GenBank/DDBJ whole genome shotgun (WGS) entry which is preliminary data.</text>
</comment>
<dbReference type="InterPro" id="IPR009091">
    <property type="entry name" value="RCC1/BLIP-II"/>
</dbReference>
<dbReference type="EMBL" id="SDMP01000018">
    <property type="protein sequence ID" value="RYQ94784.1"/>
    <property type="molecule type" value="Genomic_DNA"/>
</dbReference>
<dbReference type="GO" id="GO:0003899">
    <property type="term" value="F:DNA-directed RNA polymerase activity"/>
    <property type="evidence" value="ECO:0007669"/>
    <property type="project" value="InterPro"/>
</dbReference>
<dbReference type="GO" id="GO:0006351">
    <property type="term" value="P:DNA-templated transcription"/>
    <property type="evidence" value="ECO:0007669"/>
    <property type="project" value="InterPro"/>
</dbReference>
<dbReference type="Proteomes" id="UP000289738">
    <property type="component" value="Chromosome B08"/>
</dbReference>
<evidence type="ECO:0000313" key="1">
    <source>
        <dbReference type="EMBL" id="RYQ94784.1"/>
    </source>
</evidence>
<gene>
    <name evidence="1" type="ORF">Ahy_B08g089717</name>
</gene>
<organism evidence="1 2">
    <name type="scientific">Arachis hypogaea</name>
    <name type="common">Peanut</name>
    <dbReference type="NCBI Taxonomy" id="3818"/>
    <lineage>
        <taxon>Eukaryota</taxon>
        <taxon>Viridiplantae</taxon>
        <taxon>Streptophyta</taxon>
        <taxon>Embryophyta</taxon>
        <taxon>Tracheophyta</taxon>
        <taxon>Spermatophyta</taxon>
        <taxon>Magnoliopsida</taxon>
        <taxon>eudicotyledons</taxon>
        <taxon>Gunneridae</taxon>
        <taxon>Pentapetalae</taxon>
        <taxon>rosids</taxon>
        <taxon>fabids</taxon>
        <taxon>Fabales</taxon>
        <taxon>Fabaceae</taxon>
        <taxon>Papilionoideae</taxon>
        <taxon>50 kb inversion clade</taxon>
        <taxon>dalbergioids sensu lato</taxon>
        <taxon>Dalbergieae</taxon>
        <taxon>Pterocarpus clade</taxon>
        <taxon>Arachis</taxon>
    </lineage>
</organism>
<accession>A0A444XYN1</accession>
<name>A0A444XYN1_ARAHY</name>
<protein>
    <submittedName>
        <fullName evidence="1">Uncharacterized protein</fullName>
    </submittedName>
</protein>
<dbReference type="PANTHER" id="PTHR10917:SF1">
    <property type="entry name" value="DNA-DIRECTED RNA POLYMERASE I, II"/>
    <property type="match status" value="1"/>
</dbReference>
<dbReference type="Pfam" id="PF03870">
    <property type="entry name" value="RNA_pol_Rpb8"/>
    <property type="match status" value="2"/>
</dbReference>
<dbReference type="PANTHER" id="PTHR10917">
    <property type="entry name" value="DNA-DIRECTED RNA POLYMERASES I, II, AND III SUBUNIT RPABC3"/>
    <property type="match status" value="1"/>
</dbReference>
<dbReference type="SMART" id="SM00658">
    <property type="entry name" value="RPOL8c"/>
    <property type="match status" value="1"/>
</dbReference>
<keyword evidence="2" id="KW-1185">Reference proteome</keyword>
<dbReference type="GO" id="GO:0005736">
    <property type="term" value="C:RNA polymerase I complex"/>
    <property type="evidence" value="ECO:0007669"/>
    <property type="project" value="TreeGrafter"/>
</dbReference>
<dbReference type="GO" id="GO:0005665">
    <property type="term" value="C:RNA polymerase II, core complex"/>
    <property type="evidence" value="ECO:0007669"/>
    <property type="project" value="TreeGrafter"/>
</dbReference>
<dbReference type="SUPFAM" id="SSF50249">
    <property type="entry name" value="Nucleic acid-binding proteins"/>
    <property type="match status" value="1"/>
</dbReference>
<evidence type="ECO:0000313" key="2">
    <source>
        <dbReference type="Proteomes" id="UP000289738"/>
    </source>
</evidence>
<proteinExistence type="predicted"/>
<dbReference type="Gene3D" id="2.40.50.140">
    <property type="entry name" value="Nucleic acid-binding proteins"/>
    <property type="match status" value="2"/>
</dbReference>
<dbReference type="SUPFAM" id="SSF50985">
    <property type="entry name" value="RCC1/BLIP-II"/>
    <property type="match status" value="1"/>
</dbReference>
<reference evidence="1 2" key="1">
    <citation type="submission" date="2019-01" db="EMBL/GenBank/DDBJ databases">
        <title>Sequencing of cultivated peanut Arachis hypogaea provides insights into genome evolution and oil improvement.</title>
        <authorList>
            <person name="Chen X."/>
        </authorList>
    </citation>
    <scope>NUCLEOTIDE SEQUENCE [LARGE SCALE GENOMIC DNA]</scope>
    <source>
        <strain evidence="2">cv. Fuhuasheng</strain>
        <tissue evidence="1">Leaves</tissue>
    </source>
</reference>
<dbReference type="AlphaFoldDB" id="A0A444XYN1"/>
<dbReference type="GO" id="GO:0005666">
    <property type="term" value="C:RNA polymerase III complex"/>
    <property type="evidence" value="ECO:0007669"/>
    <property type="project" value="TreeGrafter"/>
</dbReference>
<dbReference type="InterPro" id="IPR012340">
    <property type="entry name" value="NA-bd_OB-fold"/>
</dbReference>